<reference evidence="1" key="1">
    <citation type="submission" date="2017-12" db="EMBL/GenBank/DDBJ databases">
        <title>Genome sequencing and analysis.</title>
        <authorList>
            <person name="Huang Y.-T."/>
        </authorList>
    </citation>
    <scope>NUCLEOTIDE SEQUENCE</scope>
    <source>
        <strain evidence="1">VGH116</strain>
    </source>
</reference>
<protein>
    <submittedName>
        <fullName evidence="1">Uncharacterized protein</fullName>
    </submittedName>
</protein>
<accession>A0A8I0Q4N1</accession>
<dbReference type="EMBL" id="PKLF01000069">
    <property type="protein sequence ID" value="MBE8614855.1"/>
    <property type="molecule type" value="Genomic_DNA"/>
</dbReference>
<proteinExistence type="predicted"/>
<dbReference type="RefSeq" id="WP_193830566.1">
    <property type="nucleotide sequence ID" value="NZ_PKLF01000069.1"/>
</dbReference>
<organism evidence="1 2">
    <name type="scientific">Morganella morganii</name>
    <name type="common">Proteus morganii</name>
    <dbReference type="NCBI Taxonomy" id="582"/>
    <lineage>
        <taxon>Bacteria</taxon>
        <taxon>Pseudomonadati</taxon>
        <taxon>Pseudomonadota</taxon>
        <taxon>Gammaproteobacteria</taxon>
        <taxon>Enterobacterales</taxon>
        <taxon>Morganellaceae</taxon>
        <taxon>Morganella</taxon>
    </lineage>
</organism>
<evidence type="ECO:0000313" key="2">
    <source>
        <dbReference type="Proteomes" id="UP000650477"/>
    </source>
</evidence>
<gene>
    <name evidence="1" type="ORF">CYG68_21300</name>
</gene>
<name>A0A8I0Q4N1_MORMO</name>
<dbReference type="AlphaFoldDB" id="A0A8I0Q4N1"/>
<comment type="caution">
    <text evidence="1">The sequence shown here is derived from an EMBL/GenBank/DDBJ whole genome shotgun (WGS) entry which is preliminary data.</text>
</comment>
<dbReference type="Proteomes" id="UP000650477">
    <property type="component" value="Unassembled WGS sequence"/>
</dbReference>
<evidence type="ECO:0000313" key="1">
    <source>
        <dbReference type="EMBL" id="MBE8614855.1"/>
    </source>
</evidence>
<sequence>MAKQVIKRMGEHPQFQVLRDRVSQIAAILTAIEYGADDCMCVAEIAQAIAGCNVLLGNATEKLELLDELEVNHA</sequence>